<evidence type="ECO:0000256" key="3">
    <source>
        <dbReference type="ARBA" id="ARBA00022827"/>
    </source>
</evidence>
<dbReference type="PANTHER" id="PTHR46305:SF3">
    <property type="entry name" value="NADPH:QUINONE OXIDOREDUCTASE MDAB"/>
    <property type="match status" value="1"/>
</dbReference>
<name>A0A4R4A6Y9_MARGR</name>
<protein>
    <submittedName>
        <fullName evidence="6">Modulator of drug activity B</fullName>
    </submittedName>
</protein>
<comment type="similarity">
    <text evidence="4">Belongs to the oxidoreductase MdaB family.</text>
</comment>
<comment type="caution">
    <text evidence="6">The sequence shown here is derived from an EMBL/GenBank/DDBJ whole genome shotgun (WGS) entry which is preliminary data.</text>
</comment>
<dbReference type="PANTHER" id="PTHR46305">
    <property type="match status" value="1"/>
</dbReference>
<comment type="cofactor">
    <cofactor evidence="1">
        <name>FAD</name>
        <dbReference type="ChEBI" id="CHEBI:57692"/>
    </cofactor>
</comment>
<evidence type="ECO:0000259" key="5">
    <source>
        <dbReference type="Pfam" id="PF02525"/>
    </source>
</evidence>
<dbReference type="InterPro" id="IPR052397">
    <property type="entry name" value="NADPH-QR_MdaB"/>
</dbReference>
<dbReference type="RefSeq" id="WP_132230325.1">
    <property type="nucleotide sequence ID" value="NZ_NRRH01000048.1"/>
</dbReference>
<dbReference type="SUPFAM" id="SSF52218">
    <property type="entry name" value="Flavoproteins"/>
    <property type="match status" value="1"/>
</dbReference>
<evidence type="ECO:0000256" key="1">
    <source>
        <dbReference type="ARBA" id="ARBA00001974"/>
    </source>
</evidence>
<keyword evidence="2" id="KW-0285">Flavoprotein</keyword>
<evidence type="ECO:0000313" key="6">
    <source>
        <dbReference type="EMBL" id="TCW34568.1"/>
    </source>
</evidence>
<sequence length="199" mass="22537">MSNILIINAHEPYPSSPGRLNATLVERARTLLGDQGHVIRTTVVHDGYRLADELDKHRWADIILLQTPVYWMSVPWTFKRYMDEVYSAGMAGELCEGDGRTRSDPSRQYGSGGTLTGKRYMLSLTFNAPRAAFDDPEQDLFQGRSVDDLFFPVHMNFRFFGMTPLATFACYDVMKNPDIEQALSRFDAHLARHIETAAA</sequence>
<dbReference type="EMBL" id="SMDC01000010">
    <property type="protein sequence ID" value="TCW34568.1"/>
    <property type="molecule type" value="Genomic_DNA"/>
</dbReference>
<dbReference type="InterPro" id="IPR003680">
    <property type="entry name" value="Flavodoxin_fold"/>
</dbReference>
<dbReference type="InterPro" id="IPR029039">
    <property type="entry name" value="Flavoprotein-like_sf"/>
</dbReference>
<reference evidence="6 7" key="1">
    <citation type="submission" date="2019-03" db="EMBL/GenBank/DDBJ databases">
        <title>Genomic Encyclopedia of Type Strains, Phase IV (KMG-IV): sequencing the most valuable type-strain genomes for metagenomic binning, comparative biology and taxonomic classification.</title>
        <authorList>
            <person name="Goeker M."/>
        </authorList>
    </citation>
    <scope>NUCLEOTIDE SEQUENCE [LARGE SCALE GENOMIC DNA]</scope>
    <source>
        <strain evidence="6 7">DSM 203</strain>
    </source>
</reference>
<dbReference type="AlphaFoldDB" id="A0A4R4A6Y9"/>
<proteinExistence type="inferred from homology"/>
<gene>
    <name evidence="6" type="ORF">EDC29_110118</name>
</gene>
<keyword evidence="3" id="KW-0274">FAD</keyword>
<evidence type="ECO:0000256" key="2">
    <source>
        <dbReference type="ARBA" id="ARBA00022630"/>
    </source>
</evidence>
<evidence type="ECO:0000313" key="7">
    <source>
        <dbReference type="Proteomes" id="UP000295247"/>
    </source>
</evidence>
<dbReference type="Proteomes" id="UP000295247">
    <property type="component" value="Unassembled WGS sequence"/>
</dbReference>
<feature type="domain" description="Flavodoxin-like fold" evidence="5">
    <location>
        <begin position="3"/>
        <end position="190"/>
    </location>
</feature>
<dbReference type="Gene3D" id="3.40.50.360">
    <property type="match status" value="1"/>
</dbReference>
<dbReference type="Pfam" id="PF02525">
    <property type="entry name" value="Flavodoxin_2"/>
    <property type="match status" value="1"/>
</dbReference>
<accession>A0A4R4A6Y9</accession>
<organism evidence="6 7">
    <name type="scientific">Marichromatium gracile</name>
    <name type="common">Chromatium gracile</name>
    <dbReference type="NCBI Taxonomy" id="1048"/>
    <lineage>
        <taxon>Bacteria</taxon>
        <taxon>Pseudomonadati</taxon>
        <taxon>Pseudomonadota</taxon>
        <taxon>Gammaproteobacteria</taxon>
        <taxon>Chromatiales</taxon>
        <taxon>Chromatiaceae</taxon>
        <taxon>Marichromatium</taxon>
    </lineage>
</organism>
<evidence type="ECO:0000256" key="4">
    <source>
        <dbReference type="ARBA" id="ARBA00037981"/>
    </source>
</evidence>